<protein>
    <submittedName>
        <fullName evidence="1">Calcium-responsive transcription factor</fullName>
    </submittedName>
</protein>
<evidence type="ECO:0000313" key="2">
    <source>
        <dbReference type="Proteomes" id="UP000242188"/>
    </source>
</evidence>
<proteinExistence type="predicted"/>
<reference evidence="1 2" key="1">
    <citation type="journal article" date="2017" name="Nat. Ecol. Evol.">
        <title>Scallop genome provides insights into evolution of bilaterian karyotype and development.</title>
        <authorList>
            <person name="Wang S."/>
            <person name="Zhang J."/>
            <person name="Jiao W."/>
            <person name="Li J."/>
            <person name="Xun X."/>
            <person name="Sun Y."/>
            <person name="Guo X."/>
            <person name="Huan P."/>
            <person name="Dong B."/>
            <person name="Zhang L."/>
            <person name="Hu X."/>
            <person name="Sun X."/>
            <person name="Wang J."/>
            <person name="Zhao C."/>
            <person name="Wang Y."/>
            <person name="Wang D."/>
            <person name="Huang X."/>
            <person name="Wang R."/>
            <person name="Lv J."/>
            <person name="Li Y."/>
            <person name="Zhang Z."/>
            <person name="Liu B."/>
            <person name="Lu W."/>
            <person name="Hui Y."/>
            <person name="Liang J."/>
            <person name="Zhou Z."/>
            <person name="Hou R."/>
            <person name="Li X."/>
            <person name="Liu Y."/>
            <person name="Li H."/>
            <person name="Ning X."/>
            <person name="Lin Y."/>
            <person name="Zhao L."/>
            <person name="Xing Q."/>
            <person name="Dou J."/>
            <person name="Li Y."/>
            <person name="Mao J."/>
            <person name="Guo H."/>
            <person name="Dou H."/>
            <person name="Li T."/>
            <person name="Mu C."/>
            <person name="Jiang W."/>
            <person name="Fu Q."/>
            <person name="Fu X."/>
            <person name="Miao Y."/>
            <person name="Liu J."/>
            <person name="Yu Q."/>
            <person name="Li R."/>
            <person name="Liao H."/>
            <person name="Li X."/>
            <person name="Kong Y."/>
            <person name="Jiang Z."/>
            <person name="Chourrout D."/>
            <person name="Li R."/>
            <person name="Bao Z."/>
        </authorList>
    </citation>
    <scope>NUCLEOTIDE SEQUENCE [LARGE SCALE GENOMIC DNA]</scope>
    <source>
        <strain evidence="1 2">PY_sf001</strain>
    </source>
</reference>
<keyword evidence="2" id="KW-1185">Reference proteome</keyword>
<dbReference type="GO" id="GO:0005634">
    <property type="term" value="C:nucleus"/>
    <property type="evidence" value="ECO:0007669"/>
    <property type="project" value="TreeGrafter"/>
</dbReference>
<dbReference type="GO" id="GO:0000981">
    <property type="term" value="F:DNA-binding transcription factor activity, RNA polymerase II-specific"/>
    <property type="evidence" value="ECO:0007669"/>
    <property type="project" value="TreeGrafter"/>
</dbReference>
<dbReference type="PANTHER" id="PTHR14694:SF1">
    <property type="entry name" value="CALCIUM-RESPONSIVE TRANSCRIPTION FACTOR"/>
    <property type="match status" value="1"/>
</dbReference>
<dbReference type="GO" id="GO:0000978">
    <property type="term" value="F:RNA polymerase II cis-regulatory region sequence-specific DNA binding"/>
    <property type="evidence" value="ECO:0007669"/>
    <property type="project" value="TreeGrafter"/>
</dbReference>
<dbReference type="Proteomes" id="UP000242188">
    <property type="component" value="Unassembled WGS sequence"/>
</dbReference>
<gene>
    <name evidence="1" type="ORF">KP79_PYT07436</name>
</gene>
<comment type="caution">
    <text evidence="1">The sequence shown here is derived from an EMBL/GenBank/DDBJ whole genome shotgun (WGS) entry which is preliminary data.</text>
</comment>
<accession>A0A210PMA9</accession>
<organism evidence="1 2">
    <name type="scientific">Mizuhopecten yessoensis</name>
    <name type="common">Japanese scallop</name>
    <name type="synonym">Patinopecten yessoensis</name>
    <dbReference type="NCBI Taxonomy" id="6573"/>
    <lineage>
        <taxon>Eukaryota</taxon>
        <taxon>Metazoa</taxon>
        <taxon>Spiralia</taxon>
        <taxon>Lophotrochozoa</taxon>
        <taxon>Mollusca</taxon>
        <taxon>Bivalvia</taxon>
        <taxon>Autobranchia</taxon>
        <taxon>Pteriomorphia</taxon>
        <taxon>Pectinida</taxon>
        <taxon>Pectinoidea</taxon>
        <taxon>Pectinidae</taxon>
        <taxon>Mizuhopecten</taxon>
    </lineage>
</organism>
<dbReference type="AlphaFoldDB" id="A0A210PMA9"/>
<dbReference type="PANTHER" id="PTHR14694">
    <property type="entry name" value="CALCIUM-RESPONSIVE TRANSCRIPTION FACTOR"/>
    <property type="match status" value="1"/>
</dbReference>
<dbReference type="Pfam" id="PF15299">
    <property type="entry name" value="ALS2CR8"/>
    <property type="match status" value="1"/>
</dbReference>
<sequence>MADGEDEVSSSTDPVSCGIVLRHPDDLGVSASKYKAVSPDEGLGDLSISSVSPSLANPTLQGLLSSPVSLPGSQLIGGTEGIQIIAVSASNDLLGQADSSGRVWHMVPPEMATIIAVAGDGTHELEHKHEMAVAGVEMEDAIGGGSNEVSSGMSHDSIMMPPPPQPLPADCPAWAHRIKCCEKIGDSYRGYVDSEVDLDLLLTYHKQQTQSFWGTRQSPSPAKPSTRLMWKSQYVPFDGIPFVNSGSRAIVMECQYGPRRKGNTLKKQMIDQYGPNKQCEQFVPGDYRQTCPARIYIKKVKKFPQYAVDLSIDKKTLKLAMDKAFHELKQRGFDDIGHERYYIQLPTDKAHEFHNDANCSTTQVQSPAATVSMTTSMAFDGLEMDSAIQRLDPRVAQKIREIVSGGETRVYSVRKILRSFVVRQLYNGGEIPERHDLTLFPTVNDLKNHIHQALKDIECGSLALTAPTVNVEIITSNDGAQSAEMGQMDQSLWQQTSQETGDGSEPVPETVTVTLTQNPGEDGHVISRIETHLSDGSMRVSTTLTPETAQLLSRLHPNMFPANLLMQQQVDQAVTSISDPSVPPSNNIKVEGSVPLCGVEHIDSSVVGAVGDSIMNGGVTSSDPQDIGGIHIVQRGLGVTTSHGGVCAVVASSDLDQMSAQLEGPGSGMSLEDEDESSLGQATQHHQFVTVTMNESGEIIPVLDVDGSSITSLHQATSLD</sequence>
<dbReference type="EMBL" id="NEDP02005587">
    <property type="protein sequence ID" value="OWF37566.1"/>
    <property type="molecule type" value="Genomic_DNA"/>
</dbReference>
<evidence type="ECO:0000313" key="1">
    <source>
        <dbReference type="EMBL" id="OWF37566.1"/>
    </source>
</evidence>
<name>A0A210PMA9_MIZYE</name>
<dbReference type="InterPro" id="IPR029309">
    <property type="entry name" value="CaRF"/>
</dbReference>
<dbReference type="OrthoDB" id="2668416at2759"/>